<dbReference type="InterPro" id="IPR017508">
    <property type="entry name" value="HipA_N1"/>
</dbReference>
<dbReference type="HOGENOM" id="CLU_030167_2_1_5"/>
<dbReference type="Gene3D" id="1.10.1070.20">
    <property type="match status" value="1"/>
</dbReference>
<dbReference type="NCBIfam" id="TIGR03071">
    <property type="entry name" value="couple_hipA"/>
    <property type="match status" value="1"/>
</dbReference>
<sequence>MARNARPGHRKRISRTAVWYERTRVGTLMRAIDGAITFVYDPAWQASDKAFPVASALPLTQTKWQGEPVIAAFDNLLPDAEGELREKIAARVGATGKDAFSLLSVLGRDCVGALQFLPVDETPSEQDMQYRSISEDEMVADLKNLAAAPLAQGEDEDFRISIAGAQEKTAYLRVNGQWAKPRGITPTSHIFKTPMGILPGPDQIDLSDSVENELFCMTLAREIGLPTAQVEKIMLPEQVALSVERFDRAWQGNILKRLPQEDICQSLGYPSALKYQKLGGPGITQIMELLRESDQPIEDRETFFRAQIFFFLIGASDGHAKNFSLQLQHRGRFRLAPLYDILSLAPVVHAGRLQRKRYRLAMSIDGHYGIDEIVPRHFEAQGRAAGLPKGRALKLLRDMTDRLDLALERARLAVGDQVPDAVKGPIASDAAQRAAQMKDLLQDTSADSES</sequence>
<dbReference type="PANTHER" id="PTHR37419:SF1">
    <property type="entry name" value="SERINE_THREONINE-PROTEIN KINASE TOXIN HIPA"/>
    <property type="match status" value="1"/>
</dbReference>
<gene>
    <name evidence="6" type="ordered locus">Rsph17025_4153</name>
</gene>
<dbReference type="PANTHER" id="PTHR37419">
    <property type="entry name" value="SERINE/THREONINE-PROTEIN KINASE TOXIN HIPA"/>
    <property type="match status" value="1"/>
</dbReference>
<dbReference type="CDD" id="cd17808">
    <property type="entry name" value="HipA_Ec_like"/>
    <property type="match status" value="1"/>
</dbReference>
<organism evidence="6">
    <name type="scientific">Cereibacter sphaeroides (strain ATCC 17025 / ATH 2.4.3)</name>
    <name type="common">Rhodobacter sphaeroides</name>
    <dbReference type="NCBI Taxonomy" id="349102"/>
    <lineage>
        <taxon>Bacteria</taxon>
        <taxon>Pseudomonadati</taxon>
        <taxon>Pseudomonadota</taxon>
        <taxon>Alphaproteobacteria</taxon>
        <taxon>Rhodobacterales</taxon>
        <taxon>Paracoccaceae</taxon>
        <taxon>Cereibacter</taxon>
    </lineage>
</organism>
<proteinExistence type="inferred from homology"/>
<dbReference type="InterPro" id="IPR052028">
    <property type="entry name" value="HipA_Ser/Thr_kinase"/>
</dbReference>
<evidence type="ECO:0000259" key="5">
    <source>
        <dbReference type="Pfam" id="PF13657"/>
    </source>
</evidence>
<name>A4X040_CERS5</name>
<dbReference type="GO" id="GO:0005829">
    <property type="term" value="C:cytosol"/>
    <property type="evidence" value="ECO:0007669"/>
    <property type="project" value="TreeGrafter"/>
</dbReference>
<evidence type="ECO:0008006" key="7">
    <source>
        <dbReference type="Google" id="ProtNLM"/>
    </source>
</evidence>
<reference evidence="6" key="1">
    <citation type="submission" date="2007-04" db="EMBL/GenBank/DDBJ databases">
        <title>Complete sequence of plasmid pRSPA02 of Rhodobacter sphaeroides ATCC 17025.</title>
        <authorList>
            <consortium name="US DOE Joint Genome Institute"/>
            <person name="Copeland A."/>
            <person name="Lucas S."/>
            <person name="Lapidus A."/>
            <person name="Barry K."/>
            <person name="Detter J.C."/>
            <person name="Glavina del Rio T."/>
            <person name="Hammon N."/>
            <person name="Israni S."/>
            <person name="Dalin E."/>
            <person name="Tice H."/>
            <person name="Pitluck S."/>
            <person name="Chertkov O."/>
            <person name="Brettin T."/>
            <person name="Bruce D."/>
            <person name="Han C."/>
            <person name="Schmutz J."/>
            <person name="Larimer F."/>
            <person name="Land M."/>
            <person name="Hauser L."/>
            <person name="Kyrpides N."/>
            <person name="Kim E."/>
            <person name="Richardson P."/>
            <person name="Mackenzie C."/>
            <person name="Choudhary M."/>
            <person name="Donohue T.J."/>
            <person name="Kaplan S."/>
        </authorList>
    </citation>
    <scope>NUCLEOTIDE SEQUENCE [LARGE SCALE GENOMIC DNA]</scope>
    <source>
        <strain evidence="6">ATCC 17025</strain>
        <plasmid evidence="6">pRSPA02</plasmid>
    </source>
</reference>
<keyword evidence="2" id="KW-0808">Transferase</keyword>
<keyword evidence="3" id="KW-0418">Kinase</keyword>
<dbReference type="InterPro" id="IPR012893">
    <property type="entry name" value="HipA-like_C"/>
</dbReference>
<dbReference type="KEGG" id="rsq:Rsph17025_4153"/>
<evidence type="ECO:0000313" key="6">
    <source>
        <dbReference type="EMBL" id="ABP73004.1"/>
    </source>
</evidence>
<evidence type="ECO:0000256" key="3">
    <source>
        <dbReference type="ARBA" id="ARBA00022777"/>
    </source>
</evidence>
<evidence type="ECO:0000256" key="1">
    <source>
        <dbReference type="ARBA" id="ARBA00010164"/>
    </source>
</evidence>
<geneLocation type="plasmid" evidence="6">
    <name>pRSPA02</name>
</geneLocation>
<keyword evidence="6" id="KW-0614">Plasmid</keyword>
<dbReference type="Pfam" id="PF07804">
    <property type="entry name" value="HipA_C"/>
    <property type="match status" value="1"/>
</dbReference>
<feature type="domain" description="HipA N-terminal subdomain 1" evidence="5">
    <location>
        <begin position="17"/>
        <end position="116"/>
    </location>
</feature>
<protein>
    <recommendedName>
        <fullName evidence="7">Type II toxin-antitoxin system HipA family toxin</fullName>
    </recommendedName>
</protein>
<dbReference type="Pfam" id="PF13657">
    <property type="entry name" value="Couple_hipA"/>
    <property type="match status" value="1"/>
</dbReference>
<dbReference type="AlphaFoldDB" id="A4X040"/>
<feature type="domain" description="HipA-like C-terminal" evidence="4">
    <location>
        <begin position="160"/>
        <end position="403"/>
    </location>
</feature>
<dbReference type="EMBL" id="CP000663">
    <property type="protein sequence ID" value="ABP73004.1"/>
    <property type="molecule type" value="Genomic_DNA"/>
</dbReference>
<evidence type="ECO:0000256" key="2">
    <source>
        <dbReference type="ARBA" id="ARBA00022679"/>
    </source>
</evidence>
<accession>A4X040</accession>
<dbReference type="BioCyc" id="RSPH349102:G1G8M-4287-MONOMER"/>
<comment type="similarity">
    <text evidence="1">Belongs to the HipA Ser/Thr kinase family.</text>
</comment>
<dbReference type="GO" id="GO:0004674">
    <property type="term" value="F:protein serine/threonine kinase activity"/>
    <property type="evidence" value="ECO:0007669"/>
    <property type="project" value="TreeGrafter"/>
</dbReference>
<evidence type="ECO:0000259" key="4">
    <source>
        <dbReference type="Pfam" id="PF07804"/>
    </source>
</evidence>